<protein>
    <submittedName>
        <fullName evidence="1">Uncharacterized protein</fullName>
    </submittedName>
</protein>
<dbReference type="EMBL" id="GBRH01273474">
    <property type="protein sequence ID" value="JAD24421.1"/>
    <property type="molecule type" value="Transcribed_RNA"/>
</dbReference>
<dbReference type="AlphaFoldDB" id="A0A0A8YEB9"/>
<reference evidence="1" key="1">
    <citation type="submission" date="2014-09" db="EMBL/GenBank/DDBJ databases">
        <authorList>
            <person name="Magalhaes I.L.F."/>
            <person name="Oliveira U."/>
            <person name="Santos F.R."/>
            <person name="Vidigal T.H.D.A."/>
            <person name="Brescovit A.D."/>
            <person name="Santos A.J."/>
        </authorList>
    </citation>
    <scope>NUCLEOTIDE SEQUENCE</scope>
    <source>
        <tissue evidence="1">Shoot tissue taken approximately 20 cm above the soil surface</tissue>
    </source>
</reference>
<accession>A0A0A8YEB9</accession>
<name>A0A0A8YEB9_ARUDO</name>
<proteinExistence type="predicted"/>
<evidence type="ECO:0000313" key="1">
    <source>
        <dbReference type="EMBL" id="JAD24421.1"/>
    </source>
</evidence>
<organism evidence="1">
    <name type="scientific">Arundo donax</name>
    <name type="common">Giant reed</name>
    <name type="synonym">Donax arundinaceus</name>
    <dbReference type="NCBI Taxonomy" id="35708"/>
    <lineage>
        <taxon>Eukaryota</taxon>
        <taxon>Viridiplantae</taxon>
        <taxon>Streptophyta</taxon>
        <taxon>Embryophyta</taxon>
        <taxon>Tracheophyta</taxon>
        <taxon>Spermatophyta</taxon>
        <taxon>Magnoliopsida</taxon>
        <taxon>Liliopsida</taxon>
        <taxon>Poales</taxon>
        <taxon>Poaceae</taxon>
        <taxon>PACMAD clade</taxon>
        <taxon>Arundinoideae</taxon>
        <taxon>Arundineae</taxon>
        <taxon>Arundo</taxon>
    </lineage>
</organism>
<reference evidence="1" key="2">
    <citation type="journal article" date="2015" name="Data Brief">
        <title>Shoot transcriptome of the giant reed, Arundo donax.</title>
        <authorList>
            <person name="Barrero R.A."/>
            <person name="Guerrero F.D."/>
            <person name="Moolhuijzen P."/>
            <person name="Goolsby J.A."/>
            <person name="Tidwell J."/>
            <person name="Bellgard S.E."/>
            <person name="Bellgard M.I."/>
        </authorList>
    </citation>
    <scope>NUCLEOTIDE SEQUENCE</scope>
    <source>
        <tissue evidence="1">Shoot tissue taken approximately 20 cm above the soil surface</tissue>
    </source>
</reference>
<sequence>MRHAYECRSKDGNFWGRKRSCCIAKQRSKKL</sequence>